<accession>A0A831LQL9</accession>
<dbReference type="AlphaFoldDB" id="A0A831LQL9"/>
<proteinExistence type="predicted"/>
<dbReference type="SUPFAM" id="SSF53335">
    <property type="entry name" value="S-adenosyl-L-methionine-dependent methyltransferases"/>
    <property type="match status" value="1"/>
</dbReference>
<protein>
    <submittedName>
        <fullName evidence="5">Class I SAM-dependent methyltransferase</fullName>
    </submittedName>
</protein>
<dbReference type="Proteomes" id="UP000885648">
    <property type="component" value="Unassembled WGS sequence"/>
</dbReference>
<gene>
    <name evidence="5" type="ORF">ENN52_04950</name>
</gene>
<dbReference type="InterPro" id="IPR029063">
    <property type="entry name" value="SAM-dependent_MTases_sf"/>
</dbReference>
<evidence type="ECO:0000259" key="4">
    <source>
        <dbReference type="Pfam" id="PF13649"/>
    </source>
</evidence>
<evidence type="ECO:0000256" key="1">
    <source>
        <dbReference type="ARBA" id="ARBA00022603"/>
    </source>
</evidence>
<keyword evidence="3" id="KW-0949">S-adenosyl-L-methionine</keyword>
<dbReference type="CDD" id="cd02440">
    <property type="entry name" value="AdoMet_MTases"/>
    <property type="match status" value="1"/>
</dbReference>
<keyword evidence="1 5" id="KW-0489">Methyltransferase</keyword>
<evidence type="ECO:0000256" key="2">
    <source>
        <dbReference type="ARBA" id="ARBA00022679"/>
    </source>
</evidence>
<evidence type="ECO:0000256" key="3">
    <source>
        <dbReference type="ARBA" id="ARBA00022691"/>
    </source>
</evidence>
<evidence type="ECO:0000313" key="5">
    <source>
        <dbReference type="EMBL" id="HDS63460.1"/>
    </source>
</evidence>
<sequence>MHRYRNGSTLKEELAGAMNRLESAGVVYPEGYRERLLETYTTENVPYPYIVLHVGDPRIVRHFYYPEAVKQTGRLLDYGCGTGDAVRQLLRAGYPREMVTGFDVNGKSIDLGMALYADRDENADLFRVSPAFPFEPGSFDIIYSGSVFHVIADEDEFREYLQNAFDGLRAGGIFFGSTLGLRDDAAGRPDAGPPRLMKRHEMLEHMAEIGFSVLTVREGDRYHMHGAAPGFCVFEFLAEKNG</sequence>
<comment type="caution">
    <text evidence="5">The sequence shown here is derived from an EMBL/GenBank/DDBJ whole genome shotgun (WGS) entry which is preliminary data.</text>
</comment>
<name>A0A831LQL9_9EURY</name>
<dbReference type="EMBL" id="DSBY01000205">
    <property type="protein sequence ID" value="HDS63460.1"/>
    <property type="molecule type" value="Genomic_DNA"/>
</dbReference>
<dbReference type="InterPro" id="IPR041698">
    <property type="entry name" value="Methyltransf_25"/>
</dbReference>
<dbReference type="Gene3D" id="3.40.50.150">
    <property type="entry name" value="Vaccinia Virus protein VP39"/>
    <property type="match status" value="1"/>
</dbReference>
<dbReference type="Pfam" id="PF13649">
    <property type="entry name" value="Methyltransf_25"/>
    <property type="match status" value="1"/>
</dbReference>
<organism evidence="5">
    <name type="scientific">Methanofollis liminatans</name>
    <dbReference type="NCBI Taxonomy" id="2201"/>
    <lineage>
        <taxon>Archaea</taxon>
        <taxon>Methanobacteriati</taxon>
        <taxon>Methanobacteriota</taxon>
        <taxon>Stenosarchaea group</taxon>
        <taxon>Methanomicrobia</taxon>
        <taxon>Methanomicrobiales</taxon>
        <taxon>Methanomicrobiaceae</taxon>
        <taxon>Methanofollis</taxon>
    </lineage>
</organism>
<reference evidence="5" key="1">
    <citation type="journal article" date="2020" name="mSystems">
        <title>Genome- and Community-Level Interaction Insights into Carbon Utilization and Element Cycling Functions of Hydrothermarchaeota in Hydrothermal Sediment.</title>
        <authorList>
            <person name="Zhou Z."/>
            <person name="Liu Y."/>
            <person name="Xu W."/>
            <person name="Pan J."/>
            <person name="Luo Z.H."/>
            <person name="Li M."/>
        </authorList>
    </citation>
    <scope>NUCLEOTIDE SEQUENCE</scope>
    <source>
        <strain evidence="5">SpSt-1183</strain>
    </source>
</reference>
<dbReference type="GO" id="GO:0008168">
    <property type="term" value="F:methyltransferase activity"/>
    <property type="evidence" value="ECO:0007669"/>
    <property type="project" value="UniProtKB-KW"/>
</dbReference>
<dbReference type="PANTHER" id="PTHR43464:SF19">
    <property type="entry name" value="UBIQUINONE BIOSYNTHESIS O-METHYLTRANSFERASE, MITOCHONDRIAL"/>
    <property type="match status" value="1"/>
</dbReference>
<dbReference type="PANTHER" id="PTHR43464">
    <property type="entry name" value="METHYLTRANSFERASE"/>
    <property type="match status" value="1"/>
</dbReference>
<feature type="domain" description="Methyltransferase" evidence="4">
    <location>
        <begin position="76"/>
        <end position="172"/>
    </location>
</feature>
<dbReference type="GO" id="GO:0032259">
    <property type="term" value="P:methylation"/>
    <property type="evidence" value="ECO:0007669"/>
    <property type="project" value="UniProtKB-KW"/>
</dbReference>
<keyword evidence="2" id="KW-0808">Transferase</keyword>